<feature type="transmembrane region" description="Helical" evidence="5">
    <location>
        <begin position="49"/>
        <end position="73"/>
    </location>
</feature>
<dbReference type="PIRSF" id="PIRSF006060">
    <property type="entry name" value="AA_transporter"/>
    <property type="match status" value="1"/>
</dbReference>
<feature type="transmembrane region" description="Helical" evidence="5">
    <location>
        <begin position="404"/>
        <end position="422"/>
    </location>
</feature>
<dbReference type="InterPro" id="IPR050598">
    <property type="entry name" value="AminoAcid_Transporter"/>
</dbReference>
<dbReference type="Gene3D" id="1.20.1740.10">
    <property type="entry name" value="Amino acid/polyamine transporter I"/>
    <property type="match status" value="1"/>
</dbReference>
<name>A0A1I7SZD4_9PELO</name>
<feature type="transmembrane region" description="Helical" evidence="5">
    <location>
        <begin position="206"/>
        <end position="228"/>
    </location>
</feature>
<dbReference type="FunFam" id="1.20.1740.10:FF:000073">
    <property type="entry name" value="Y+L amino acid transporter"/>
    <property type="match status" value="1"/>
</dbReference>
<evidence type="ECO:0000313" key="7">
    <source>
        <dbReference type="WBParaSite" id="Csp11.Scaffold408.g977.t1"/>
    </source>
</evidence>
<feature type="transmembrane region" description="Helical" evidence="5">
    <location>
        <begin position="364"/>
        <end position="384"/>
    </location>
</feature>
<dbReference type="AlphaFoldDB" id="A0A1I7SZD4"/>
<proteinExistence type="predicted"/>
<dbReference type="Pfam" id="PF13520">
    <property type="entry name" value="AA_permease_2"/>
    <property type="match status" value="1"/>
</dbReference>
<dbReference type="PANTHER" id="PTHR11785:SF528">
    <property type="entry name" value="AMINO ACID TRANSPORTER PROTEIN JHI-21"/>
    <property type="match status" value="1"/>
</dbReference>
<dbReference type="eggNOG" id="KOG1287">
    <property type="taxonomic scope" value="Eukaryota"/>
</dbReference>
<accession>A0A1I7SZD4</accession>
<feature type="transmembrane region" description="Helical" evidence="5">
    <location>
        <begin position="17"/>
        <end position="37"/>
    </location>
</feature>
<feature type="transmembrane region" description="Helical" evidence="5">
    <location>
        <begin position="240"/>
        <end position="265"/>
    </location>
</feature>
<dbReference type="GO" id="GO:0016020">
    <property type="term" value="C:membrane"/>
    <property type="evidence" value="ECO:0007669"/>
    <property type="project" value="UniProtKB-SubCell"/>
</dbReference>
<feature type="transmembrane region" description="Helical" evidence="5">
    <location>
        <begin position="339"/>
        <end position="358"/>
    </location>
</feature>
<keyword evidence="4 5" id="KW-0472">Membrane</keyword>
<evidence type="ECO:0000256" key="3">
    <source>
        <dbReference type="ARBA" id="ARBA00022989"/>
    </source>
</evidence>
<evidence type="ECO:0000256" key="5">
    <source>
        <dbReference type="SAM" id="Phobius"/>
    </source>
</evidence>
<dbReference type="STRING" id="1561998.A0A1I7SZD4"/>
<feature type="transmembrane region" description="Helical" evidence="5">
    <location>
        <begin position="165"/>
        <end position="186"/>
    </location>
</feature>
<organism evidence="6 7">
    <name type="scientific">Caenorhabditis tropicalis</name>
    <dbReference type="NCBI Taxonomy" id="1561998"/>
    <lineage>
        <taxon>Eukaryota</taxon>
        <taxon>Metazoa</taxon>
        <taxon>Ecdysozoa</taxon>
        <taxon>Nematoda</taxon>
        <taxon>Chromadorea</taxon>
        <taxon>Rhabditida</taxon>
        <taxon>Rhabditina</taxon>
        <taxon>Rhabditomorpha</taxon>
        <taxon>Rhabditoidea</taxon>
        <taxon>Rhabditidae</taxon>
        <taxon>Peloderinae</taxon>
        <taxon>Caenorhabditis</taxon>
    </lineage>
</organism>
<dbReference type="PANTHER" id="PTHR11785">
    <property type="entry name" value="AMINO ACID TRANSPORTER"/>
    <property type="match status" value="1"/>
</dbReference>
<keyword evidence="3 5" id="KW-1133">Transmembrane helix</keyword>
<sequence>MNEEKVSLNEIRLKPRLSLFNGCTIIMGIIIGSGIFISPKGVLLEAGSAGMSLLIWLLSGAFAMVGAVCYSELGTLIPKSGGDYAYIYEAFGSLPAFLFLWVALVIINPTSLAVVGITCATYALQPFFSCPVPDVVVNIFAACIIAVLTFINCWDVRMATRTNDFFTVAKLLALTLIITCGAYWLSLGQVENLVKPDVTDGSQTKVSSIAMAFYSGVFSFAGFSYLNFMTEELKNPFRDLPRAIYISIPVVTVVYMLVNIAYFAVLSVDEILESDAVAITFAEKILGSFGSKVLMPLFVSFSCVGSINGTLITCSRMFFSGARNAQLPELFAMISVKQLTPIPSLIFLGATSIIMLFVGNVFQLINYLSFTESLVVFASIAGLLKLRHTMPENLLKARPIKICIIWPILFFIMCLFLLILPFFHNDPWELVCGVFLVLSGIPVYYVFIHNAWRPKMMETTWIGFTHFIQKLFFCVPVLSGSS</sequence>
<feature type="transmembrane region" description="Helical" evidence="5">
    <location>
        <begin position="94"/>
        <end position="123"/>
    </location>
</feature>
<comment type="subcellular location">
    <subcellularLocation>
        <location evidence="1">Membrane</location>
        <topology evidence="1">Multi-pass membrane protein</topology>
    </subcellularLocation>
</comment>
<evidence type="ECO:0000256" key="2">
    <source>
        <dbReference type="ARBA" id="ARBA00022692"/>
    </source>
</evidence>
<keyword evidence="2 5" id="KW-0812">Transmembrane</keyword>
<evidence type="ECO:0000256" key="1">
    <source>
        <dbReference type="ARBA" id="ARBA00004141"/>
    </source>
</evidence>
<dbReference type="GO" id="GO:0015179">
    <property type="term" value="F:L-amino acid transmembrane transporter activity"/>
    <property type="evidence" value="ECO:0007669"/>
    <property type="project" value="TreeGrafter"/>
</dbReference>
<feature type="transmembrane region" description="Helical" evidence="5">
    <location>
        <begin position="428"/>
        <end position="447"/>
    </location>
</feature>
<feature type="transmembrane region" description="Helical" evidence="5">
    <location>
        <begin position="135"/>
        <end position="153"/>
    </location>
</feature>
<reference evidence="7" key="1">
    <citation type="submission" date="2016-11" db="UniProtKB">
        <authorList>
            <consortium name="WormBaseParasite"/>
        </authorList>
    </citation>
    <scope>IDENTIFICATION</scope>
</reference>
<evidence type="ECO:0000313" key="6">
    <source>
        <dbReference type="Proteomes" id="UP000095282"/>
    </source>
</evidence>
<protein>
    <submittedName>
        <fullName evidence="7">Large neutral amino acids transporter small subunit 1</fullName>
    </submittedName>
</protein>
<dbReference type="Proteomes" id="UP000095282">
    <property type="component" value="Unplaced"/>
</dbReference>
<dbReference type="WBParaSite" id="Csp11.Scaffold408.g977.t1">
    <property type="protein sequence ID" value="Csp11.Scaffold408.g977.t1"/>
    <property type="gene ID" value="Csp11.Scaffold408.g977"/>
</dbReference>
<dbReference type="InterPro" id="IPR002293">
    <property type="entry name" value="AA/rel_permease1"/>
</dbReference>
<evidence type="ECO:0000256" key="4">
    <source>
        <dbReference type="ARBA" id="ARBA00023136"/>
    </source>
</evidence>
<feature type="transmembrane region" description="Helical" evidence="5">
    <location>
        <begin position="297"/>
        <end position="319"/>
    </location>
</feature>
<keyword evidence="6" id="KW-1185">Reference proteome</keyword>